<organism evidence="4 5">
    <name type="scientific">Fusarium acutatum</name>
    <dbReference type="NCBI Taxonomy" id="78861"/>
    <lineage>
        <taxon>Eukaryota</taxon>
        <taxon>Fungi</taxon>
        <taxon>Dikarya</taxon>
        <taxon>Ascomycota</taxon>
        <taxon>Pezizomycotina</taxon>
        <taxon>Sordariomycetes</taxon>
        <taxon>Hypocreomycetidae</taxon>
        <taxon>Hypocreales</taxon>
        <taxon>Nectriaceae</taxon>
        <taxon>Fusarium</taxon>
        <taxon>Fusarium fujikuroi species complex</taxon>
    </lineage>
</organism>
<dbReference type="InterPro" id="IPR050889">
    <property type="entry name" value="Dendritic_Spine_Reg/Scaffold"/>
</dbReference>
<keyword evidence="5" id="KW-1185">Reference proteome</keyword>
<sequence length="458" mass="51669">MDATWFILKSSWAYMVHYDASPQRSKFKPYPLLEYACYQVWECALELVQRNISLKSKISKHLTSTSAEGLSSDETASKFSIWWFCHRMELPESFLVMTLLDLLGSTELQHKMPSWNSLYSITSIYNGTLLIDAAGAGESRVVRLLLDMRPIKENLLYLDMALRRASSKPSDIFEPYQSIIERGSNTTVLTELLEVGANLNGVGLSGDAAIHLAATHGHIDIVTFLTERQELHLDNPNGKGETPLLLASMHSHTDVVALLLGLSGSVSHRGDEEGRTPLSWAATRGNKALFDLLHRDQNVDVSKADCHGRTPLIWASIAGQEDFIKSLLSDPRVEPNLRDHLGRNPVSWTAWGGHYHLLETLWPDTRVTKYPRDYEGRDLLSYACDQGHTSLVSELLSTLDLDINKPDYYQRTPLIWARLRGHYDIEKLLLDDLRVLDLDQETAPGLVTTSIHYPDKYI</sequence>
<dbReference type="EMBL" id="JAADJF010000396">
    <property type="protein sequence ID" value="KAF4418714.1"/>
    <property type="molecule type" value="Genomic_DNA"/>
</dbReference>
<reference evidence="4 5" key="1">
    <citation type="submission" date="2020-01" db="EMBL/GenBank/DDBJ databases">
        <title>Identification and distribution of gene clusters putatively required for synthesis of sphingolipid metabolism inhibitors in phylogenetically diverse species of the filamentous fungus Fusarium.</title>
        <authorList>
            <person name="Kim H.-S."/>
            <person name="Busman M."/>
            <person name="Brown D.W."/>
            <person name="Divon H."/>
            <person name="Uhlig S."/>
            <person name="Proctor R.H."/>
        </authorList>
    </citation>
    <scope>NUCLEOTIDE SEQUENCE [LARGE SCALE GENOMIC DNA]</scope>
    <source>
        <strain evidence="4 5">NRRL 13308</strain>
    </source>
</reference>
<name>A0A8H4JF59_9HYPO</name>
<dbReference type="Gene3D" id="1.25.40.20">
    <property type="entry name" value="Ankyrin repeat-containing domain"/>
    <property type="match status" value="3"/>
</dbReference>
<protein>
    <submittedName>
        <fullName evidence="4">Ankyrin 23 unc44</fullName>
    </submittedName>
</protein>
<dbReference type="PANTHER" id="PTHR24166:SF48">
    <property type="entry name" value="PROTEIN VAPYRIN"/>
    <property type="match status" value="1"/>
</dbReference>
<dbReference type="Proteomes" id="UP000536711">
    <property type="component" value="Unassembled WGS sequence"/>
</dbReference>
<dbReference type="Pfam" id="PF12796">
    <property type="entry name" value="Ank_2"/>
    <property type="match status" value="3"/>
</dbReference>
<gene>
    <name evidence="4" type="ORF">FACUT_11704</name>
</gene>
<evidence type="ECO:0000313" key="4">
    <source>
        <dbReference type="EMBL" id="KAF4418714.1"/>
    </source>
</evidence>
<dbReference type="SMART" id="SM00248">
    <property type="entry name" value="ANK"/>
    <property type="match status" value="8"/>
</dbReference>
<feature type="repeat" description="ANK" evidence="3">
    <location>
        <begin position="239"/>
        <end position="271"/>
    </location>
</feature>
<evidence type="ECO:0000256" key="1">
    <source>
        <dbReference type="ARBA" id="ARBA00022737"/>
    </source>
</evidence>
<keyword evidence="1" id="KW-0677">Repeat</keyword>
<evidence type="ECO:0000256" key="2">
    <source>
        <dbReference type="ARBA" id="ARBA00023043"/>
    </source>
</evidence>
<dbReference type="PROSITE" id="PS50297">
    <property type="entry name" value="ANK_REP_REGION"/>
    <property type="match status" value="2"/>
</dbReference>
<keyword evidence="2 3" id="KW-0040">ANK repeat</keyword>
<proteinExistence type="predicted"/>
<dbReference type="InterPro" id="IPR036770">
    <property type="entry name" value="Ankyrin_rpt-contain_sf"/>
</dbReference>
<comment type="caution">
    <text evidence="4">The sequence shown here is derived from an EMBL/GenBank/DDBJ whole genome shotgun (WGS) entry which is preliminary data.</text>
</comment>
<dbReference type="InterPro" id="IPR002110">
    <property type="entry name" value="Ankyrin_rpt"/>
</dbReference>
<evidence type="ECO:0000256" key="3">
    <source>
        <dbReference type="PROSITE-ProRule" id="PRU00023"/>
    </source>
</evidence>
<dbReference type="SUPFAM" id="SSF48403">
    <property type="entry name" value="Ankyrin repeat"/>
    <property type="match status" value="2"/>
</dbReference>
<dbReference type="AlphaFoldDB" id="A0A8H4JF59"/>
<dbReference type="PROSITE" id="PS50088">
    <property type="entry name" value="ANK_REPEAT"/>
    <property type="match status" value="2"/>
</dbReference>
<dbReference type="OrthoDB" id="1658288at2759"/>
<evidence type="ECO:0000313" key="5">
    <source>
        <dbReference type="Proteomes" id="UP000536711"/>
    </source>
</evidence>
<feature type="repeat" description="ANK" evidence="3">
    <location>
        <begin position="205"/>
        <end position="228"/>
    </location>
</feature>
<dbReference type="PANTHER" id="PTHR24166">
    <property type="entry name" value="ROLLING PEBBLES, ISOFORM B"/>
    <property type="match status" value="1"/>
</dbReference>
<accession>A0A8H4JF59</accession>